<keyword evidence="4" id="KW-0804">Transcription</keyword>
<organism evidence="6 7">
    <name type="scientific">Nesterenkonia halotolerans</name>
    <dbReference type="NCBI Taxonomy" id="225325"/>
    <lineage>
        <taxon>Bacteria</taxon>
        <taxon>Bacillati</taxon>
        <taxon>Actinomycetota</taxon>
        <taxon>Actinomycetes</taxon>
        <taxon>Micrococcales</taxon>
        <taxon>Micrococcaceae</taxon>
        <taxon>Nesterenkonia</taxon>
    </lineage>
</organism>
<dbReference type="PROSITE" id="PS50931">
    <property type="entry name" value="HTH_LYSR"/>
    <property type="match status" value="1"/>
</dbReference>
<accession>A0ABR9J2V3</accession>
<dbReference type="InterPro" id="IPR000847">
    <property type="entry name" value="LysR_HTH_N"/>
</dbReference>
<dbReference type="EMBL" id="JADBEE010000001">
    <property type="protein sequence ID" value="MBE1513303.1"/>
    <property type="molecule type" value="Genomic_DNA"/>
</dbReference>
<dbReference type="InterPro" id="IPR005119">
    <property type="entry name" value="LysR_subst-bd"/>
</dbReference>
<dbReference type="InterPro" id="IPR036390">
    <property type="entry name" value="WH_DNA-bd_sf"/>
</dbReference>
<evidence type="ECO:0000256" key="3">
    <source>
        <dbReference type="ARBA" id="ARBA00023125"/>
    </source>
</evidence>
<gene>
    <name evidence="6" type="ORF">H4W26_000058</name>
</gene>
<dbReference type="Pfam" id="PF00126">
    <property type="entry name" value="HTH_1"/>
    <property type="match status" value="1"/>
</dbReference>
<dbReference type="InterPro" id="IPR036388">
    <property type="entry name" value="WH-like_DNA-bd_sf"/>
</dbReference>
<dbReference type="PANTHER" id="PTHR30346">
    <property type="entry name" value="TRANSCRIPTIONAL DUAL REGULATOR HCAR-RELATED"/>
    <property type="match status" value="1"/>
</dbReference>
<dbReference type="Proteomes" id="UP000636579">
    <property type="component" value="Unassembled WGS sequence"/>
</dbReference>
<evidence type="ECO:0000313" key="6">
    <source>
        <dbReference type="EMBL" id="MBE1513303.1"/>
    </source>
</evidence>
<dbReference type="Gene3D" id="1.10.10.10">
    <property type="entry name" value="Winged helix-like DNA-binding domain superfamily/Winged helix DNA-binding domain"/>
    <property type="match status" value="1"/>
</dbReference>
<dbReference type="Pfam" id="PF03466">
    <property type="entry name" value="LysR_substrate"/>
    <property type="match status" value="1"/>
</dbReference>
<keyword evidence="7" id="KW-1185">Reference proteome</keyword>
<keyword evidence="3 6" id="KW-0238">DNA-binding</keyword>
<evidence type="ECO:0000256" key="1">
    <source>
        <dbReference type="ARBA" id="ARBA00009437"/>
    </source>
</evidence>
<evidence type="ECO:0000259" key="5">
    <source>
        <dbReference type="PROSITE" id="PS50931"/>
    </source>
</evidence>
<dbReference type="SUPFAM" id="SSF53850">
    <property type="entry name" value="Periplasmic binding protein-like II"/>
    <property type="match status" value="1"/>
</dbReference>
<name>A0ABR9J2V3_9MICC</name>
<comment type="caution">
    <text evidence="6">The sequence shown here is derived from an EMBL/GenBank/DDBJ whole genome shotgun (WGS) entry which is preliminary data.</text>
</comment>
<sequence>MLNPHRLRVLQSVIATGSIQGAARSLHYSPATVSQHMNTLSQETGLTLFERTGRGLRPTQAGLSLAEGSTGVLQGLDELDRLVQSLRHGHSQHLVIASFTSAAKEWLPRVVATLRSSEPELTVQISLNEPYTEKTSNAVDIDIRNESPLEPEEHFEGYLRHRLRDEDFAVVLPAGHPLCATEVVEVHQLADQMWVDHDIKDSPNGRMIRTACQAAGFVPQFAARLDDHTAALALVAAGLGITVLPHLALRDLPSGTVLRPLRNPAVTRRIVAHVRQDHAADPLVAAALEILRRESQDLQNGSLENP</sequence>
<comment type="similarity">
    <text evidence="1">Belongs to the LysR transcriptional regulatory family.</text>
</comment>
<feature type="domain" description="HTH lysR-type" evidence="5">
    <location>
        <begin position="2"/>
        <end position="59"/>
    </location>
</feature>
<dbReference type="RefSeq" id="WP_192590215.1">
    <property type="nucleotide sequence ID" value="NZ_JADBEE010000001.1"/>
</dbReference>
<dbReference type="GO" id="GO:0003677">
    <property type="term" value="F:DNA binding"/>
    <property type="evidence" value="ECO:0007669"/>
    <property type="project" value="UniProtKB-KW"/>
</dbReference>
<dbReference type="Gene3D" id="3.40.190.10">
    <property type="entry name" value="Periplasmic binding protein-like II"/>
    <property type="match status" value="2"/>
</dbReference>
<dbReference type="SUPFAM" id="SSF46785">
    <property type="entry name" value="Winged helix' DNA-binding domain"/>
    <property type="match status" value="1"/>
</dbReference>
<protein>
    <submittedName>
        <fullName evidence="6">DNA-binding transcriptional LysR family regulator</fullName>
    </submittedName>
</protein>
<proteinExistence type="inferred from homology"/>
<keyword evidence="2" id="KW-0805">Transcription regulation</keyword>
<dbReference type="PANTHER" id="PTHR30346:SF29">
    <property type="entry name" value="LYSR SUBSTRATE-BINDING"/>
    <property type="match status" value="1"/>
</dbReference>
<reference evidence="6 7" key="1">
    <citation type="submission" date="2020-10" db="EMBL/GenBank/DDBJ databases">
        <title>Sequencing the genomes of 1000 actinobacteria strains.</title>
        <authorList>
            <person name="Klenk H.-P."/>
        </authorList>
    </citation>
    <scope>NUCLEOTIDE SEQUENCE [LARGE SCALE GENOMIC DNA]</scope>
    <source>
        <strain evidence="6 7">DSM 15474</strain>
    </source>
</reference>
<evidence type="ECO:0000313" key="7">
    <source>
        <dbReference type="Proteomes" id="UP000636579"/>
    </source>
</evidence>
<evidence type="ECO:0000256" key="2">
    <source>
        <dbReference type="ARBA" id="ARBA00023015"/>
    </source>
</evidence>
<evidence type="ECO:0000256" key="4">
    <source>
        <dbReference type="ARBA" id="ARBA00023163"/>
    </source>
</evidence>